<keyword evidence="2" id="KW-1185">Reference proteome</keyword>
<dbReference type="AlphaFoldDB" id="A0A9P7G9D9"/>
<evidence type="ECO:0000313" key="2">
    <source>
        <dbReference type="Proteomes" id="UP000775547"/>
    </source>
</evidence>
<reference evidence="1" key="2">
    <citation type="submission" date="2021-10" db="EMBL/GenBank/DDBJ databases">
        <title>Phylogenomics reveals ancestral predisposition of the termite-cultivated fungus Termitomyces towards a domesticated lifestyle.</title>
        <authorList>
            <person name="Auxier B."/>
            <person name="Grum-Grzhimaylo A."/>
            <person name="Cardenas M.E."/>
            <person name="Lodge J.D."/>
            <person name="Laessoe T."/>
            <person name="Pedersen O."/>
            <person name="Smith M.E."/>
            <person name="Kuyper T.W."/>
            <person name="Franco-Molano E.A."/>
            <person name="Baroni T.J."/>
            <person name="Aanen D.K."/>
        </authorList>
    </citation>
    <scope>NUCLEOTIDE SEQUENCE</scope>
    <source>
        <strain evidence="1">AP01</strain>
        <tissue evidence="1">Mycelium</tissue>
    </source>
</reference>
<name>A0A9P7G9D9_9AGAR</name>
<organism evidence="1 2">
    <name type="scientific">Asterophora parasitica</name>
    <dbReference type="NCBI Taxonomy" id="117018"/>
    <lineage>
        <taxon>Eukaryota</taxon>
        <taxon>Fungi</taxon>
        <taxon>Dikarya</taxon>
        <taxon>Basidiomycota</taxon>
        <taxon>Agaricomycotina</taxon>
        <taxon>Agaricomycetes</taxon>
        <taxon>Agaricomycetidae</taxon>
        <taxon>Agaricales</taxon>
        <taxon>Tricholomatineae</taxon>
        <taxon>Lyophyllaceae</taxon>
        <taxon>Asterophora</taxon>
    </lineage>
</organism>
<evidence type="ECO:0000313" key="1">
    <source>
        <dbReference type="EMBL" id="KAG5642912.1"/>
    </source>
</evidence>
<dbReference type="OrthoDB" id="2793508at2759"/>
<comment type="caution">
    <text evidence="1">The sequence shown here is derived from an EMBL/GenBank/DDBJ whole genome shotgun (WGS) entry which is preliminary data.</text>
</comment>
<dbReference type="Proteomes" id="UP000775547">
    <property type="component" value="Unassembled WGS sequence"/>
</dbReference>
<accession>A0A9P7G9D9</accession>
<sequence>MSDIFYPDNRARADRLRGLFDQIRVFQKDIKVDAERLEEFGKQARDIGKSLGGVGLESLDSVTKAISVSTEVPALRLNVTTSTDFFGLFGGAEQKEKLIAGIHDAQIARLVTAAVRQSIRQTVDESRLLQVYLSILAKGQSPSAAQAIGEEITNHIREGQARIDLASLAAELEHMDQQSGAYDADDISREKVIALAEEQLQK</sequence>
<proteinExistence type="predicted"/>
<reference evidence="1" key="1">
    <citation type="submission" date="2020-07" db="EMBL/GenBank/DDBJ databases">
        <authorList>
            <person name="Nieuwenhuis M."/>
            <person name="Van De Peppel L.J.J."/>
        </authorList>
    </citation>
    <scope>NUCLEOTIDE SEQUENCE</scope>
    <source>
        <strain evidence="1">AP01</strain>
        <tissue evidence="1">Mycelium</tissue>
    </source>
</reference>
<gene>
    <name evidence="1" type="ORF">DXG03_001883</name>
</gene>
<protein>
    <submittedName>
        <fullName evidence="1">Uncharacterized protein</fullName>
    </submittedName>
</protein>
<dbReference type="EMBL" id="JABCKV010000147">
    <property type="protein sequence ID" value="KAG5642912.1"/>
    <property type="molecule type" value="Genomic_DNA"/>
</dbReference>